<evidence type="ECO:0000256" key="3">
    <source>
        <dbReference type="ARBA" id="ARBA00023242"/>
    </source>
</evidence>
<dbReference type="InterPro" id="IPR037200">
    <property type="entry name" value="Isy1_sf"/>
</dbReference>
<protein>
    <submittedName>
        <fullName evidence="4">Uncharacterized protein</fullName>
    </submittedName>
</protein>
<dbReference type="AlphaFoldDB" id="G0U0C6"/>
<dbReference type="VEuPathDB" id="TriTrypDB:TvY486_0801320"/>
<dbReference type="PANTHER" id="PTHR13021">
    <property type="entry name" value="PRE-MRNA-SPLICING FACTOR ISY1"/>
    <property type="match status" value="1"/>
</dbReference>
<dbReference type="Pfam" id="PF06246">
    <property type="entry name" value="Isy1"/>
    <property type="match status" value="1"/>
</dbReference>
<organism evidence="4">
    <name type="scientific">Trypanosoma vivax (strain Y486)</name>
    <dbReference type="NCBI Taxonomy" id="1055687"/>
    <lineage>
        <taxon>Eukaryota</taxon>
        <taxon>Discoba</taxon>
        <taxon>Euglenozoa</taxon>
        <taxon>Kinetoplastea</taxon>
        <taxon>Metakinetoplastina</taxon>
        <taxon>Trypanosomatida</taxon>
        <taxon>Trypanosomatidae</taxon>
        <taxon>Trypanosoma</taxon>
        <taxon>Duttonella</taxon>
    </lineage>
</organism>
<dbReference type="Gene3D" id="1.10.287.660">
    <property type="entry name" value="Helix hairpin bin"/>
    <property type="match status" value="1"/>
</dbReference>
<comment type="similarity">
    <text evidence="2">Belongs to the ISY1 family.</text>
</comment>
<dbReference type="InterPro" id="IPR009360">
    <property type="entry name" value="Isy1"/>
</dbReference>
<sequence length="259" mass="30038">MQDYLREIEGTLARKSERQSTLLYKLAKRKAEEKRLSRLGLRYIPSNPLEVTDVKVIKFVLFKIKQELGNAIAMLRDPSVLSIECHGEIAVRAKNDEANQLISKKKMWERRLAVINGQKYPGQRCQKLFFGCAAGLPEAQQKTQKLETPTENEVVNDWESDSHCSISSEEEATVKPSDLYISQLTVQTSENALRAEEMESERKLRMEYFHGKCEESMKRPREEANFVVDVVLPSEEELRKKLFDTKKQRLMERIKTLNE</sequence>
<dbReference type="EMBL" id="HE573024">
    <property type="protein sequence ID" value="CCC49524.1"/>
    <property type="molecule type" value="Genomic_DNA"/>
</dbReference>
<evidence type="ECO:0000256" key="2">
    <source>
        <dbReference type="ARBA" id="ARBA00007002"/>
    </source>
</evidence>
<proteinExistence type="inferred from homology"/>
<name>G0U0C6_TRYVY</name>
<reference evidence="4" key="1">
    <citation type="journal article" date="2012" name="Proc. Natl. Acad. Sci. U.S.A.">
        <title>Antigenic diversity is generated by distinct evolutionary mechanisms in African trypanosome species.</title>
        <authorList>
            <person name="Jackson A.P."/>
            <person name="Berry A."/>
            <person name="Aslett M."/>
            <person name="Allison H.C."/>
            <person name="Burton P."/>
            <person name="Vavrova-Anderson J."/>
            <person name="Brown R."/>
            <person name="Browne H."/>
            <person name="Corton N."/>
            <person name="Hauser H."/>
            <person name="Gamble J."/>
            <person name="Gilderthorp R."/>
            <person name="Marcello L."/>
            <person name="McQuillan J."/>
            <person name="Otto T.D."/>
            <person name="Quail M.A."/>
            <person name="Sanders M.J."/>
            <person name="van Tonder A."/>
            <person name="Ginger M.L."/>
            <person name="Field M.C."/>
            <person name="Barry J.D."/>
            <person name="Hertz-Fowler C."/>
            <person name="Berriman M."/>
        </authorList>
    </citation>
    <scope>NUCLEOTIDE SEQUENCE</scope>
    <source>
        <strain evidence="4">Y486</strain>
    </source>
</reference>
<dbReference type="InterPro" id="IPR029012">
    <property type="entry name" value="Helix_hairpin_bin_sf"/>
</dbReference>
<keyword evidence="3" id="KW-0539">Nucleus</keyword>
<comment type="subcellular location">
    <subcellularLocation>
        <location evidence="1">Nucleus</location>
    </subcellularLocation>
</comment>
<dbReference type="OMA" id="SRKYQWE"/>
<accession>G0U0C6</accession>
<dbReference type="GO" id="GO:0005634">
    <property type="term" value="C:nucleus"/>
    <property type="evidence" value="ECO:0007669"/>
    <property type="project" value="UniProtKB-SubCell"/>
</dbReference>
<dbReference type="GO" id="GO:0000350">
    <property type="term" value="P:generation of catalytic spliceosome for second transesterification step"/>
    <property type="evidence" value="ECO:0007669"/>
    <property type="project" value="InterPro"/>
</dbReference>
<evidence type="ECO:0000313" key="4">
    <source>
        <dbReference type="EMBL" id="CCC49524.1"/>
    </source>
</evidence>
<dbReference type="SUPFAM" id="SSF140102">
    <property type="entry name" value="ISY1 domain-like"/>
    <property type="match status" value="1"/>
</dbReference>
<evidence type="ECO:0000256" key="1">
    <source>
        <dbReference type="ARBA" id="ARBA00004123"/>
    </source>
</evidence>
<gene>
    <name evidence="4" type="ORF">TVY486_0801320</name>
</gene>